<evidence type="ECO:0000313" key="3">
    <source>
        <dbReference type="EMBL" id="MCF2651065.1"/>
    </source>
</evidence>
<protein>
    <submittedName>
        <fullName evidence="3">Class I SAM-dependent methyltransferase</fullName>
    </submittedName>
</protein>
<dbReference type="InterPro" id="IPR016461">
    <property type="entry name" value="COMT-like"/>
</dbReference>
<dbReference type="CDD" id="cd02440">
    <property type="entry name" value="AdoMet_MTases"/>
    <property type="match status" value="1"/>
</dbReference>
<accession>A0ABS9CIT6</accession>
<dbReference type="InterPro" id="IPR029063">
    <property type="entry name" value="SAM-dependent_MTases_sf"/>
</dbReference>
<reference evidence="3 4" key="1">
    <citation type="submission" date="2020-12" db="EMBL/GenBank/DDBJ databases">
        <title>Whole genome sequences of gut porcine anaerobes.</title>
        <authorList>
            <person name="Kubasova T."/>
            <person name="Jahodarova E."/>
            <person name="Rychlik I."/>
        </authorList>
    </citation>
    <scope>NUCLEOTIDE SEQUENCE [LARGE SCALE GENOMIC DNA]</scope>
    <source>
        <strain evidence="3 4">An867</strain>
    </source>
</reference>
<dbReference type="GO" id="GO:0008168">
    <property type="term" value="F:methyltransferase activity"/>
    <property type="evidence" value="ECO:0007669"/>
    <property type="project" value="UniProtKB-KW"/>
</dbReference>
<proteinExistence type="predicted"/>
<dbReference type="RefSeq" id="WP_235322009.1">
    <property type="nucleotide sequence ID" value="NZ_JAFBIT010000001.1"/>
</dbReference>
<comment type="caution">
    <text evidence="3">The sequence shown here is derived from an EMBL/GenBank/DDBJ whole genome shotgun (WGS) entry which is preliminary data.</text>
</comment>
<dbReference type="Pfam" id="PF13649">
    <property type="entry name" value="Methyltransf_25"/>
    <property type="match status" value="1"/>
</dbReference>
<dbReference type="GO" id="GO:0032259">
    <property type="term" value="P:methylation"/>
    <property type="evidence" value="ECO:0007669"/>
    <property type="project" value="UniProtKB-KW"/>
</dbReference>
<gene>
    <name evidence="3" type="ORF">JQM67_00375</name>
</gene>
<organism evidence="3 4">
    <name type="scientific">Anaeromassilibacillus senegalensis</name>
    <dbReference type="NCBI Taxonomy" id="1673717"/>
    <lineage>
        <taxon>Bacteria</taxon>
        <taxon>Bacillati</taxon>
        <taxon>Bacillota</taxon>
        <taxon>Clostridia</taxon>
        <taxon>Eubacteriales</taxon>
        <taxon>Acutalibacteraceae</taxon>
        <taxon>Anaeromassilibacillus</taxon>
    </lineage>
</organism>
<name>A0ABS9CIT6_9FIRM</name>
<dbReference type="Proteomes" id="UP001299220">
    <property type="component" value="Unassembled WGS sequence"/>
</dbReference>
<dbReference type="SUPFAM" id="SSF53335">
    <property type="entry name" value="S-adenosyl-L-methionine-dependent methyltransferases"/>
    <property type="match status" value="1"/>
</dbReference>
<keyword evidence="1" id="KW-0808">Transferase</keyword>
<dbReference type="EMBL" id="JAFBIT010000001">
    <property type="protein sequence ID" value="MCF2651065.1"/>
    <property type="molecule type" value="Genomic_DNA"/>
</dbReference>
<evidence type="ECO:0000259" key="2">
    <source>
        <dbReference type="Pfam" id="PF13649"/>
    </source>
</evidence>
<dbReference type="InterPro" id="IPR041698">
    <property type="entry name" value="Methyltransf_25"/>
</dbReference>
<dbReference type="PANTHER" id="PTHR43861">
    <property type="entry name" value="TRANS-ACONITATE 2-METHYLTRANSFERASE-RELATED"/>
    <property type="match status" value="1"/>
</dbReference>
<evidence type="ECO:0000313" key="4">
    <source>
        <dbReference type="Proteomes" id="UP001299220"/>
    </source>
</evidence>
<dbReference type="PROSITE" id="PS51683">
    <property type="entry name" value="SAM_OMT_II"/>
    <property type="match status" value="1"/>
</dbReference>
<keyword evidence="3" id="KW-0489">Methyltransferase</keyword>
<dbReference type="Gene3D" id="3.40.50.150">
    <property type="entry name" value="Vaccinia Virus protein VP39"/>
    <property type="match status" value="1"/>
</dbReference>
<keyword evidence="4" id="KW-1185">Reference proteome</keyword>
<evidence type="ECO:0000256" key="1">
    <source>
        <dbReference type="ARBA" id="ARBA00022679"/>
    </source>
</evidence>
<sequence length="218" mass="25043">MALEKMDNYFNSVVESYDERIRRSVDDADGYIVRTAEFFPKDENLQIIDIGSGTGLGLSKILEQNKTVRVTCVDCAAKMLQQLRVNLKAYGDRVQTVTEDFFAHDFGFEFYDGALSMMALHYYSREEKLELFKRIRGGLKKGGFLVLTDKFAPTQNYEDFCRSEFERKKNEAHLPDAHYYAFTPQTISNEAALLFKAGFSEVRLRWAKSNTAVLFATK</sequence>
<feature type="domain" description="Methyltransferase" evidence="2">
    <location>
        <begin position="47"/>
        <end position="143"/>
    </location>
</feature>